<evidence type="ECO:0000259" key="2">
    <source>
        <dbReference type="Pfam" id="PF14258"/>
    </source>
</evidence>
<dbReference type="InterPro" id="IPR025646">
    <property type="entry name" value="DUF4350"/>
</dbReference>
<keyword evidence="1" id="KW-0812">Transmembrane</keyword>
<protein>
    <submittedName>
        <fullName evidence="3">DUF4350 domain-containing protein</fullName>
    </submittedName>
</protein>
<dbReference type="Pfam" id="PF14258">
    <property type="entry name" value="DUF4350"/>
    <property type="match status" value="1"/>
</dbReference>
<dbReference type="KEGG" id="fak:FUA48_17575"/>
<keyword evidence="1" id="KW-0472">Membrane</keyword>
<dbReference type="Proteomes" id="UP000321222">
    <property type="component" value="Chromosome"/>
</dbReference>
<keyword evidence="4" id="KW-1185">Reference proteome</keyword>
<dbReference type="AlphaFoldDB" id="A0A5B9FW83"/>
<evidence type="ECO:0000256" key="1">
    <source>
        <dbReference type="SAM" id="Phobius"/>
    </source>
</evidence>
<feature type="domain" description="DUF4350" evidence="2">
    <location>
        <begin position="80"/>
        <end position="232"/>
    </location>
</feature>
<dbReference type="OrthoDB" id="1111222at2"/>
<gene>
    <name evidence="3" type="ORF">FUA48_17575</name>
</gene>
<proteinExistence type="predicted"/>
<reference evidence="3 4" key="1">
    <citation type="submission" date="2019-08" db="EMBL/GenBank/DDBJ databases">
        <title>Flavobacterium alkalisoli sp. nov., isolated from rhizosphere soil of Suaeda salsa.</title>
        <authorList>
            <person name="Sun J.-Q."/>
            <person name="Xu L."/>
        </authorList>
    </citation>
    <scope>NUCLEOTIDE SEQUENCE [LARGE SCALE GENOMIC DNA]</scope>
    <source>
        <strain evidence="3 4">XS-5</strain>
    </source>
</reference>
<sequence>MKKPIIICSVLLVVVLTLIVWAENAGPKAIDWTPSYQTNDKIPLGLYVMNKESKTLFKNSKVTKFSETPYEFLNALYDYDVSDYTETGTFINIEAYNSIDTESAQELLYFAEYGNTVFLSMKDFPDVILDSLKIGTSSGYHKRDSIPLTFANKKLSYKTQSLSEGVSFFHFNKIDTLNTTVLGYQEVNETTKQANFIKVAYGNGYFILHTQPAVFTNFHLLKGKHHTYAENVVSYLPKGNIYWYSHSFLNNRQSNSIIRYILSQPPLKNAYYLSLLGILIFMIFNARRKQRIVPIVPPVKNTTVDFTKTIGNLYFQERNHHTIIDKKIIYFLEHIRTVYLIDTYSLDSTFVEKLHQKTGKPVEDIEKAVSLIKRHRHNFDSTEADLIEINKAIENLRL</sequence>
<accession>A0A5B9FW83</accession>
<dbReference type="RefSeq" id="WP_147584805.1">
    <property type="nucleotide sequence ID" value="NZ_CP042831.1"/>
</dbReference>
<feature type="transmembrane region" description="Helical" evidence="1">
    <location>
        <begin position="269"/>
        <end position="286"/>
    </location>
</feature>
<keyword evidence="1" id="KW-1133">Transmembrane helix</keyword>
<name>A0A5B9FW83_9FLAO</name>
<organism evidence="3 4">
    <name type="scientific">Flavobacterium alkalisoli</name>
    <dbReference type="NCBI Taxonomy" id="2602769"/>
    <lineage>
        <taxon>Bacteria</taxon>
        <taxon>Pseudomonadati</taxon>
        <taxon>Bacteroidota</taxon>
        <taxon>Flavobacteriia</taxon>
        <taxon>Flavobacteriales</taxon>
        <taxon>Flavobacteriaceae</taxon>
        <taxon>Flavobacterium</taxon>
    </lineage>
</organism>
<evidence type="ECO:0000313" key="3">
    <source>
        <dbReference type="EMBL" id="QEE51310.1"/>
    </source>
</evidence>
<dbReference type="EMBL" id="CP042831">
    <property type="protein sequence ID" value="QEE51310.1"/>
    <property type="molecule type" value="Genomic_DNA"/>
</dbReference>
<evidence type="ECO:0000313" key="4">
    <source>
        <dbReference type="Proteomes" id="UP000321222"/>
    </source>
</evidence>